<protein>
    <recommendedName>
        <fullName evidence="5">Gustatory receptor</fullName>
    </recommendedName>
</protein>
<feature type="transmembrane region" description="Helical" evidence="1">
    <location>
        <begin position="248"/>
        <end position="275"/>
    </location>
</feature>
<proteinExistence type="predicted"/>
<keyword evidence="1" id="KW-0472">Membrane</keyword>
<dbReference type="EMBL" id="JAIWQS010000003">
    <property type="protein sequence ID" value="KAJ8769398.1"/>
    <property type="molecule type" value="Genomic_DNA"/>
</dbReference>
<reference evidence="3 4" key="1">
    <citation type="submission" date="2021-09" db="EMBL/GenBank/DDBJ databases">
        <title>Genomic insights and catalytic innovation underlie evolution of tropane alkaloids biosynthesis.</title>
        <authorList>
            <person name="Wang Y.-J."/>
            <person name="Tian T."/>
            <person name="Huang J.-P."/>
            <person name="Huang S.-X."/>
        </authorList>
    </citation>
    <scope>NUCLEOTIDE SEQUENCE [LARGE SCALE GENOMIC DNA]</scope>
    <source>
        <strain evidence="3">KIB-2018</strain>
        <tissue evidence="3">Leaf</tissue>
    </source>
</reference>
<comment type="caution">
    <text evidence="3">The sequence shown here is derived from an EMBL/GenBank/DDBJ whole genome shotgun (WGS) entry which is preliminary data.</text>
</comment>
<keyword evidence="1" id="KW-1133">Transmembrane helix</keyword>
<accession>A0AAV8TUE2</accession>
<keyword evidence="1" id="KW-0812">Transmembrane</keyword>
<feature type="transmembrane region" description="Helical" evidence="1">
    <location>
        <begin position="222"/>
        <end position="241"/>
    </location>
</feature>
<keyword evidence="2" id="KW-0732">Signal</keyword>
<evidence type="ECO:0000313" key="3">
    <source>
        <dbReference type="EMBL" id="KAJ8769398.1"/>
    </source>
</evidence>
<name>A0AAV8TUE2_9ROSI</name>
<dbReference type="AlphaFoldDB" id="A0AAV8TUE2"/>
<keyword evidence="4" id="KW-1185">Reference proteome</keyword>
<dbReference type="InterPro" id="IPR040283">
    <property type="entry name" value="DDB_G0292058-like"/>
</dbReference>
<feature type="transmembrane region" description="Helical" evidence="1">
    <location>
        <begin position="111"/>
        <end position="134"/>
    </location>
</feature>
<sequence>MSKQNGVSLPFLLLLVLMSICSPAVMAFESSLEERIIKRPDPLRGLKNYRGAYNITDRHYLASAAFTGVHSYVIALLWLLCGLCFGVFVLFKKKSNNETSSFRDFMDHQHIFIFLLIIIFTILAVIAAGFVLAANESSMHRTGKFKSTIVRAGRQTHRSLYKVILATTDMQVLLRPYDPATSLKLYNITHRLARDSKSIQNFVQKTVHAIDLVIQISHTSHLVVVAIDLVLLGASLVLLLLHWHPGFLIIIFICWILTTLFWALTGVDFFLHIFVDDTCIAFHEYDQLQNSSMRSLLPCVDPAYSDKILTDIGKTVHDYVSQLKSKAVEFYGSLGLKEQNSDILGLNRICDPFSGAPDYTYTPELCPDESITIDQLSKVSRDSFFFCRKNVNLEYEFGLQRPNDSL</sequence>
<dbReference type="PANTHER" id="PTHR31414">
    <property type="entry name" value="TRANSMEMBRANE PROTEIN DDB_G0292058"/>
    <property type="match status" value="1"/>
</dbReference>
<feature type="signal peptide" evidence="2">
    <location>
        <begin position="1"/>
        <end position="27"/>
    </location>
</feature>
<evidence type="ECO:0008006" key="5">
    <source>
        <dbReference type="Google" id="ProtNLM"/>
    </source>
</evidence>
<dbReference type="Proteomes" id="UP001159364">
    <property type="component" value="Linkage Group LG03"/>
</dbReference>
<gene>
    <name evidence="3" type="ORF">K2173_002602</name>
</gene>
<organism evidence="3 4">
    <name type="scientific">Erythroxylum novogranatense</name>
    <dbReference type="NCBI Taxonomy" id="1862640"/>
    <lineage>
        <taxon>Eukaryota</taxon>
        <taxon>Viridiplantae</taxon>
        <taxon>Streptophyta</taxon>
        <taxon>Embryophyta</taxon>
        <taxon>Tracheophyta</taxon>
        <taxon>Spermatophyta</taxon>
        <taxon>Magnoliopsida</taxon>
        <taxon>eudicotyledons</taxon>
        <taxon>Gunneridae</taxon>
        <taxon>Pentapetalae</taxon>
        <taxon>rosids</taxon>
        <taxon>fabids</taxon>
        <taxon>Malpighiales</taxon>
        <taxon>Erythroxylaceae</taxon>
        <taxon>Erythroxylum</taxon>
    </lineage>
</organism>
<dbReference type="PANTHER" id="PTHR31414:SF19">
    <property type="entry name" value="TRANSMEMBRANE PROTEIN"/>
    <property type="match status" value="1"/>
</dbReference>
<feature type="transmembrane region" description="Helical" evidence="1">
    <location>
        <begin position="69"/>
        <end position="91"/>
    </location>
</feature>
<evidence type="ECO:0000256" key="2">
    <source>
        <dbReference type="SAM" id="SignalP"/>
    </source>
</evidence>
<dbReference type="GO" id="GO:0016020">
    <property type="term" value="C:membrane"/>
    <property type="evidence" value="ECO:0007669"/>
    <property type="project" value="TreeGrafter"/>
</dbReference>
<feature type="chain" id="PRO_5043395510" description="Gustatory receptor" evidence="2">
    <location>
        <begin position="28"/>
        <end position="406"/>
    </location>
</feature>
<evidence type="ECO:0000256" key="1">
    <source>
        <dbReference type="SAM" id="Phobius"/>
    </source>
</evidence>
<evidence type="ECO:0000313" key="4">
    <source>
        <dbReference type="Proteomes" id="UP001159364"/>
    </source>
</evidence>